<comment type="caution">
    <text evidence="3">The sequence shown here is derived from an EMBL/GenBank/DDBJ whole genome shotgun (WGS) entry which is preliminary data.</text>
</comment>
<sequence length="142" mass="15560">MLRLLGNIIWFLCGGVIMGLAWWLVGLLCFISIIGIPWGRACFVMGNFSFFPFGQEVIGRDELTKEMDIGTSPLGTIGNVIWFLLAGIWLAIGHIMSAVACFITIIGIPFALQHLKLAYISLAPIGKTVVPKEQAAMARYSK</sequence>
<name>A0A0A5I338_PHOS4</name>
<dbReference type="EMBL" id="JRWP01000004">
    <property type="protein sequence ID" value="KGY10169.1"/>
    <property type="molecule type" value="Genomic_DNA"/>
</dbReference>
<dbReference type="PANTHER" id="PTHR42903:SF1">
    <property type="entry name" value="INNER MEMBRANE PROTEIN YCCF"/>
    <property type="match status" value="1"/>
</dbReference>
<dbReference type="GO" id="GO:0005886">
    <property type="term" value="C:plasma membrane"/>
    <property type="evidence" value="ECO:0007669"/>
    <property type="project" value="UniProtKB-SubCell"/>
</dbReference>
<evidence type="ECO:0000313" key="3">
    <source>
        <dbReference type="EMBL" id="KGY10169.1"/>
    </source>
</evidence>
<accession>A0A0A5I338</accession>
<organism evidence="3 4">
    <name type="scientific">Photobacterium sp. (strain ATCC 43367)</name>
    <dbReference type="NCBI Taxonomy" id="379097"/>
    <lineage>
        <taxon>Bacteria</taxon>
        <taxon>Pseudomonadati</taxon>
        <taxon>Pseudomonadota</taxon>
        <taxon>Gammaproteobacteria</taxon>
        <taxon>Vibrionales</taxon>
        <taxon>Vibrionaceae</taxon>
        <taxon>Vibrio</taxon>
        <taxon>Vibrio oreintalis group</taxon>
    </lineage>
</organism>
<dbReference type="OrthoDB" id="3238663at2"/>
<keyword evidence="1" id="KW-0812">Transmembrane</keyword>
<dbReference type="PIRSF" id="PIRSF028777">
    <property type="entry name" value="UCP028777"/>
    <property type="match status" value="1"/>
</dbReference>
<dbReference type="InterPro" id="IPR031308">
    <property type="entry name" value="UCP028777"/>
</dbReference>
<dbReference type="PANTHER" id="PTHR42903">
    <property type="entry name" value="INNER MEMBRANE PROTEIN YCCF"/>
    <property type="match status" value="1"/>
</dbReference>
<dbReference type="AlphaFoldDB" id="A0A0A5I338"/>
<keyword evidence="1" id="KW-0997">Cell inner membrane</keyword>
<gene>
    <name evidence="3" type="ORF">NM06_04440</name>
</gene>
<keyword evidence="1" id="KW-1003">Cell membrane</keyword>
<dbReference type="NCBIfam" id="NF008742">
    <property type="entry name" value="PRK11770.1-4"/>
    <property type="match status" value="1"/>
</dbReference>
<dbReference type="InterPro" id="IPR005185">
    <property type="entry name" value="YccF"/>
</dbReference>
<dbReference type="Proteomes" id="UP000030451">
    <property type="component" value="Unassembled WGS sequence"/>
</dbReference>
<dbReference type="NCBIfam" id="NF008741">
    <property type="entry name" value="PRK11770.1-3"/>
    <property type="match status" value="1"/>
</dbReference>
<protein>
    <recommendedName>
        <fullName evidence="1">Inner membrane protein YccF</fullName>
    </recommendedName>
</protein>
<comment type="subcellular location">
    <subcellularLocation>
        <location evidence="1">Cell inner membrane</location>
        <topology evidence="1">Multi-pass membrane protein</topology>
    </subcellularLocation>
</comment>
<evidence type="ECO:0000313" key="4">
    <source>
        <dbReference type="Proteomes" id="UP000030451"/>
    </source>
</evidence>
<reference evidence="3 4" key="1">
    <citation type="submission" date="2014-10" db="EMBL/GenBank/DDBJ databases">
        <title>Genome sequencing of Vibrio sinaloensis T08.</title>
        <authorList>
            <person name="Chan K.-G."/>
            <person name="Mohamad N.I."/>
        </authorList>
    </citation>
    <scope>NUCLEOTIDE SEQUENCE [LARGE SCALE GENOMIC DNA]</scope>
    <source>
        <strain evidence="3 4">T08</strain>
    </source>
</reference>
<feature type="transmembrane region" description="Helical" evidence="1">
    <location>
        <begin position="80"/>
        <end position="112"/>
    </location>
</feature>
<keyword evidence="1" id="KW-0472">Membrane</keyword>
<dbReference type="RefSeq" id="WP_038188382.1">
    <property type="nucleotide sequence ID" value="NZ_JRWP01000004.1"/>
</dbReference>
<evidence type="ECO:0000256" key="1">
    <source>
        <dbReference type="PIRNR" id="PIRNR028777"/>
    </source>
</evidence>
<feature type="transmembrane region" description="Helical" evidence="1">
    <location>
        <begin position="7"/>
        <end position="36"/>
    </location>
</feature>
<feature type="domain" description="Inner membrane component" evidence="2">
    <location>
        <begin position="5"/>
        <end position="55"/>
    </location>
</feature>
<dbReference type="Pfam" id="PF03733">
    <property type="entry name" value="YccF"/>
    <property type="match status" value="2"/>
</dbReference>
<keyword evidence="1" id="KW-1133">Transmembrane helix</keyword>
<feature type="domain" description="Inner membrane component" evidence="2">
    <location>
        <begin position="77"/>
        <end position="127"/>
    </location>
</feature>
<proteinExistence type="predicted"/>
<dbReference type="NCBIfam" id="NF008740">
    <property type="entry name" value="PRK11770.1-2"/>
    <property type="match status" value="1"/>
</dbReference>
<dbReference type="InterPro" id="IPR052937">
    <property type="entry name" value="Inner_membrane_protein"/>
</dbReference>
<dbReference type="STRING" id="379097.SE23_06105"/>
<evidence type="ECO:0000259" key="2">
    <source>
        <dbReference type="Pfam" id="PF03733"/>
    </source>
</evidence>